<dbReference type="EMBL" id="GHJT01001492">
    <property type="protein sequence ID" value="MOY35463.1"/>
    <property type="molecule type" value="Transcribed_RNA"/>
</dbReference>
<sequence>MLSVFKRLIGVWQVLAKAVTRFELVVVGTKPRLVDCRSPTGSVEHLDNDILFHTQWISTKAGTAKRIAFPTTITFSNVCYEKQIVSLQTIFMPLCRTYLIVPHCDRFTSSFFLVYCLRHIST</sequence>
<evidence type="ECO:0000313" key="1">
    <source>
        <dbReference type="EMBL" id="MOY35463.1"/>
    </source>
</evidence>
<protein>
    <submittedName>
        <fullName evidence="1">Putative secreted protein</fullName>
    </submittedName>
</protein>
<name>A0A4D5RE57_IXOSC</name>
<accession>A0A4D5RE57</accession>
<organism evidence="1">
    <name type="scientific">Ixodes scapularis</name>
    <name type="common">Black-legged tick</name>
    <name type="synonym">Deer tick</name>
    <dbReference type="NCBI Taxonomy" id="6945"/>
    <lineage>
        <taxon>Eukaryota</taxon>
        <taxon>Metazoa</taxon>
        <taxon>Ecdysozoa</taxon>
        <taxon>Arthropoda</taxon>
        <taxon>Chelicerata</taxon>
        <taxon>Arachnida</taxon>
        <taxon>Acari</taxon>
        <taxon>Parasitiformes</taxon>
        <taxon>Ixodida</taxon>
        <taxon>Ixodoidea</taxon>
        <taxon>Ixodidae</taxon>
        <taxon>Ixodinae</taxon>
        <taxon>Ixodes</taxon>
    </lineage>
</organism>
<proteinExistence type="predicted"/>
<dbReference type="AlphaFoldDB" id="A0A4D5RE57"/>
<reference evidence="1" key="1">
    <citation type="submission" date="2019-04" db="EMBL/GenBank/DDBJ databases">
        <title>An insight into the mialome of Ixodes scapularis.</title>
        <authorList>
            <person name="Ribeiro J.M."/>
            <person name="Mather T.N."/>
            <person name="Karim S."/>
        </authorList>
    </citation>
    <scope>NUCLEOTIDE SEQUENCE</scope>
</reference>